<keyword evidence="1" id="KW-1133">Transmembrane helix</keyword>
<feature type="transmembrane region" description="Helical" evidence="1">
    <location>
        <begin position="16"/>
        <end position="37"/>
    </location>
</feature>
<keyword evidence="1" id="KW-0472">Membrane</keyword>
<reference evidence="2 3" key="1">
    <citation type="journal article" date="2019" name="Nat. Microbiol.">
        <title>Mediterranean grassland soil C-N compound turnover is dependent on rainfall and depth, and is mediated by genomically divergent microorganisms.</title>
        <authorList>
            <person name="Diamond S."/>
            <person name="Andeer P.F."/>
            <person name="Li Z."/>
            <person name="Crits-Christoph A."/>
            <person name="Burstein D."/>
            <person name="Anantharaman K."/>
            <person name="Lane K.R."/>
            <person name="Thomas B.C."/>
            <person name="Pan C."/>
            <person name="Northen T.R."/>
            <person name="Banfield J.F."/>
        </authorList>
    </citation>
    <scope>NUCLEOTIDE SEQUENCE [LARGE SCALE GENOMIC DNA]</scope>
    <source>
        <strain evidence="2">NP_4</strain>
    </source>
</reference>
<proteinExistence type="predicted"/>
<dbReference type="Proteomes" id="UP000319353">
    <property type="component" value="Unassembled WGS sequence"/>
</dbReference>
<accession>A0A537L4P8</accession>
<evidence type="ECO:0000313" key="3">
    <source>
        <dbReference type="Proteomes" id="UP000319353"/>
    </source>
</evidence>
<sequence>MTDKTEGNVYRAPRSIVVFYAALLAFGTVLFLVFAFSSAFDRESQNKPPLWVVGVVLVALGWIWYWYLGMAYEIRIRNASIVEFHSVLRRISIPSHSIKMVKLNVFQNPHTITIVYAEGKLSLLFPIHGFYKFLAWLKETNPSAETMNL</sequence>
<dbReference type="EMBL" id="VBAL01000066">
    <property type="protein sequence ID" value="TMJ02985.1"/>
    <property type="molecule type" value="Genomic_DNA"/>
</dbReference>
<protein>
    <submittedName>
        <fullName evidence="2">Uncharacterized protein</fullName>
    </submittedName>
</protein>
<comment type="caution">
    <text evidence="2">The sequence shown here is derived from an EMBL/GenBank/DDBJ whole genome shotgun (WGS) entry which is preliminary data.</text>
</comment>
<feature type="transmembrane region" description="Helical" evidence="1">
    <location>
        <begin position="49"/>
        <end position="68"/>
    </location>
</feature>
<dbReference type="AlphaFoldDB" id="A0A537L4P8"/>
<evidence type="ECO:0000256" key="1">
    <source>
        <dbReference type="SAM" id="Phobius"/>
    </source>
</evidence>
<keyword evidence="1" id="KW-0812">Transmembrane</keyword>
<gene>
    <name evidence="2" type="ORF">E6H01_06075</name>
</gene>
<evidence type="ECO:0000313" key="2">
    <source>
        <dbReference type="EMBL" id="TMJ02985.1"/>
    </source>
</evidence>
<organism evidence="2 3">
    <name type="scientific">Candidatus Segetimicrobium genomatis</name>
    <dbReference type="NCBI Taxonomy" id="2569760"/>
    <lineage>
        <taxon>Bacteria</taxon>
        <taxon>Bacillati</taxon>
        <taxon>Candidatus Sysuimicrobiota</taxon>
        <taxon>Candidatus Sysuimicrobiia</taxon>
        <taxon>Candidatus Sysuimicrobiales</taxon>
        <taxon>Candidatus Segetimicrobiaceae</taxon>
        <taxon>Candidatus Segetimicrobium</taxon>
    </lineage>
</organism>
<name>A0A537L4P8_9BACT</name>